<dbReference type="Pfam" id="PF02492">
    <property type="entry name" value="cobW"/>
    <property type="match status" value="1"/>
</dbReference>
<evidence type="ECO:0000256" key="3">
    <source>
        <dbReference type="ARBA" id="ARBA00023186"/>
    </source>
</evidence>
<dbReference type="EMBL" id="FOCP01000006">
    <property type="protein sequence ID" value="SEN04613.1"/>
    <property type="molecule type" value="Genomic_DNA"/>
</dbReference>
<evidence type="ECO:0000259" key="8">
    <source>
        <dbReference type="SMART" id="SM00833"/>
    </source>
</evidence>
<dbReference type="PANTHER" id="PTHR13748">
    <property type="entry name" value="COBW-RELATED"/>
    <property type="match status" value="1"/>
</dbReference>
<evidence type="ECO:0000313" key="10">
    <source>
        <dbReference type="Proteomes" id="UP000199459"/>
    </source>
</evidence>
<gene>
    <name evidence="9" type="ORF">SAMN05216325_106148</name>
</gene>
<evidence type="ECO:0000256" key="2">
    <source>
        <dbReference type="ARBA" id="ARBA00022801"/>
    </source>
</evidence>
<dbReference type="InterPro" id="IPR051316">
    <property type="entry name" value="Zinc-reg_GTPase_activator"/>
</dbReference>
<dbReference type="Gene3D" id="3.40.50.300">
    <property type="entry name" value="P-loop containing nucleotide triphosphate hydrolases"/>
    <property type="match status" value="1"/>
</dbReference>
<dbReference type="SUPFAM" id="SSF90002">
    <property type="entry name" value="Hypothetical protein YjiA, C-terminal domain"/>
    <property type="match status" value="1"/>
</dbReference>
<keyword evidence="3" id="KW-0143">Chaperone</keyword>
<dbReference type="Pfam" id="PF07683">
    <property type="entry name" value="CobW_C"/>
    <property type="match status" value="1"/>
</dbReference>
<evidence type="ECO:0000256" key="1">
    <source>
        <dbReference type="ARBA" id="ARBA00022741"/>
    </source>
</evidence>
<keyword evidence="1" id="KW-0547">Nucleotide-binding</keyword>
<evidence type="ECO:0000256" key="7">
    <source>
        <dbReference type="SAM" id="MobiDB-lite"/>
    </source>
</evidence>
<evidence type="ECO:0000313" key="9">
    <source>
        <dbReference type="EMBL" id="SEN04613.1"/>
    </source>
</evidence>
<dbReference type="PANTHER" id="PTHR13748:SF62">
    <property type="entry name" value="COBW DOMAIN-CONTAINING PROTEIN"/>
    <property type="match status" value="1"/>
</dbReference>
<dbReference type="InterPro" id="IPR011629">
    <property type="entry name" value="CobW-like_C"/>
</dbReference>
<organism evidence="9 10">
    <name type="scientific">Nitrosomonas marina</name>
    <dbReference type="NCBI Taxonomy" id="917"/>
    <lineage>
        <taxon>Bacteria</taxon>
        <taxon>Pseudomonadati</taxon>
        <taxon>Pseudomonadota</taxon>
        <taxon>Betaproteobacteria</taxon>
        <taxon>Nitrosomonadales</taxon>
        <taxon>Nitrosomonadaceae</taxon>
        <taxon>Nitrosomonas</taxon>
    </lineage>
</organism>
<dbReference type="GO" id="GO:0016787">
    <property type="term" value="F:hydrolase activity"/>
    <property type="evidence" value="ECO:0007669"/>
    <property type="project" value="UniProtKB-KW"/>
</dbReference>
<dbReference type="AlphaFoldDB" id="A0A1H8DBG9"/>
<comment type="catalytic activity">
    <reaction evidence="6">
        <text>GTP + H2O = GDP + phosphate + H(+)</text>
        <dbReference type="Rhea" id="RHEA:19669"/>
        <dbReference type="ChEBI" id="CHEBI:15377"/>
        <dbReference type="ChEBI" id="CHEBI:15378"/>
        <dbReference type="ChEBI" id="CHEBI:37565"/>
        <dbReference type="ChEBI" id="CHEBI:43474"/>
        <dbReference type="ChEBI" id="CHEBI:58189"/>
    </reaction>
    <physiologicalReaction direction="left-to-right" evidence="6">
        <dbReference type="Rhea" id="RHEA:19670"/>
    </physiologicalReaction>
</comment>
<dbReference type="Proteomes" id="UP000199459">
    <property type="component" value="Unassembled WGS sequence"/>
</dbReference>
<reference evidence="9 10" key="1">
    <citation type="submission" date="2016-10" db="EMBL/GenBank/DDBJ databases">
        <authorList>
            <person name="de Groot N.N."/>
        </authorList>
    </citation>
    <scope>NUCLEOTIDE SEQUENCE [LARGE SCALE GENOMIC DNA]</scope>
    <source>
        <strain evidence="9 10">Nm22</strain>
    </source>
</reference>
<dbReference type="Gene3D" id="3.30.1220.10">
    <property type="entry name" value="CobW-like, C-terminal domain"/>
    <property type="match status" value="1"/>
</dbReference>
<accession>A0A1H8DBG9</accession>
<evidence type="ECO:0000256" key="6">
    <source>
        <dbReference type="ARBA" id="ARBA00049117"/>
    </source>
</evidence>
<dbReference type="GO" id="GO:0005737">
    <property type="term" value="C:cytoplasm"/>
    <property type="evidence" value="ECO:0007669"/>
    <property type="project" value="TreeGrafter"/>
</dbReference>
<comment type="function">
    <text evidence="5">Zinc chaperone that directly transfers zinc cofactor to target proteins, thereby activating them. Zinc is transferred from the CXCC motif in the GTPase domain to the zinc binding site in target proteins in a process requiring GTP hydrolysis.</text>
</comment>
<comment type="similarity">
    <text evidence="4">Belongs to the SIMIBI class G3E GTPase family. ZNG1 subfamily.</text>
</comment>
<dbReference type="CDD" id="cd03112">
    <property type="entry name" value="CobW-like"/>
    <property type="match status" value="1"/>
</dbReference>
<name>A0A1H8DBG9_9PROT</name>
<dbReference type="SMART" id="SM00833">
    <property type="entry name" value="CobW_C"/>
    <property type="match status" value="1"/>
</dbReference>
<dbReference type="InterPro" id="IPR003495">
    <property type="entry name" value="CobW/HypB/UreG_nucleotide-bd"/>
</dbReference>
<protein>
    <submittedName>
        <fullName evidence="9">GTPase, G3E family</fullName>
    </submittedName>
</protein>
<feature type="domain" description="CobW C-terminal" evidence="8">
    <location>
        <begin position="290"/>
        <end position="384"/>
    </location>
</feature>
<proteinExistence type="inferred from homology"/>
<feature type="region of interest" description="Disordered" evidence="7">
    <location>
        <begin position="252"/>
        <end position="284"/>
    </location>
</feature>
<dbReference type="InterPro" id="IPR027417">
    <property type="entry name" value="P-loop_NTPase"/>
</dbReference>
<dbReference type="GO" id="GO:0000166">
    <property type="term" value="F:nucleotide binding"/>
    <property type="evidence" value="ECO:0007669"/>
    <property type="project" value="UniProtKB-KW"/>
</dbReference>
<evidence type="ECO:0000256" key="4">
    <source>
        <dbReference type="ARBA" id="ARBA00034320"/>
    </source>
</evidence>
<keyword evidence="2" id="KW-0378">Hydrolase</keyword>
<dbReference type="InterPro" id="IPR036627">
    <property type="entry name" value="CobW-likC_sf"/>
</dbReference>
<dbReference type="SUPFAM" id="SSF52540">
    <property type="entry name" value="P-loop containing nucleoside triphosphate hydrolases"/>
    <property type="match status" value="1"/>
</dbReference>
<sequence length="390" mass="43946">MLEDYRMSFVSTPVLDVKTMINTLIPVTLMTGFLGSGKTTVLNHLVRQPELADALVIINEFGEIGLDHLLVAQSTENIITEMSSGCLCCTIRGDLVKTLSDITWRFARKGKRQFRRVLIETTGLADPAPIIHTLMTEPTLASRYRLDGVVVTIDGVTAEHTLDQYPEAVKQAAVADCILLTKSDLVATENYSRLHKRLDSINPSALRWQVTHGQVDPEHVLNLGLFSTDSKVPDVARWLKEEAYAINADSGLINQPHHHHDHDHDHGHGQHHHPHPHDHPHDVNRHDDHIRAFCLSIDKPITKESYLAWLDLLMVFVGSNVLRVKGILNIVGYDYPMVIHGVQHIFHPPAPLSAWPGEDRRSRIVFITRDVEREAVEQIFKYISNTPSRS</sequence>
<evidence type="ECO:0000256" key="5">
    <source>
        <dbReference type="ARBA" id="ARBA00045658"/>
    </source>
</evidence>